<dbReference type="EMBL" id="CATQJA010001160">
    <property type="protein sequence ID" value="CAJ0566067.1"/>
    <property type="molecule type" value="Genomic_DNA"/>
</dbReference>
<evidence type="ECO:0000256" key="2">
    <source>
        <dbReference type="ARBA" id="ARBA00006208"/>
    </source>
</evidence>
<comment type="caution">
    <text evidence="6">The sequence shown here is derived from an EMBL/GenBank/DDBJ whole genome shotgun (WGS) entry which is preliminary data.</text>
</comment>
<feature type="non-terminal residue" evidence="6">
    <location>
        <position position="148"/>
    </location>
</feature>
<accession>A0AA36CC59</accession>
<dbReference type="GO" id="GO:0016020">
    <property type="term" value="C:membrane"/>
    <property type="evidence" value="ECO:0007669"/>
    <property type="project" value="UniProtKB-SubCell"/>
</dbReference>
<evidence type="ECO:0008006" key="8">
    <source>
        <dbReference type="Google" id="ProtNLM"/>
    </source>
</evidence>
<proteinExistence type="inferred from homology"/>
<keyword evidence="3" id="KW-0812">Transmembrane</keyword>
<evidence type="ECO:0000313" key="7">
    <source>
        <dbReference type="Proteomes" id="UP001177023"/>
    </source>
</evidence>
<keyword evidence="5" id="KW-0472">Membrane</keyword>
<dbReference type="AlphaFoldDB" id="A0AA36CC59"/>
<evidence type="ECO:0000256" key="1">
    <source>
        <dbReference type="ARBA" id="ARBA00004141"/>
    </source>
</evidence>
<protein>
    <recommendedName>
        <fullName evidence="8">Transmembrane protein 256</fullName>
    </recommendedName>
</protein>
<dbReference type="PANTHER" id="PTHR43461">
    <property type="entry name" value="TRANSMEMBRANE PROTEIN 256"/>
    <property type="match status" value="1"/>
</dbReference>
<evidence type="ECO:0000256" key="4">
    <source>
        <dbReference type="ARBA" id="ARBA00022989"/>
    </source>
</evidence>
<organism evidence="6 7">
    <name type="scientific">Mesorhabditis spiculigera</name>
    <dbReference type="NCBI Taxonomy" id="96644"/>
    <lineage>
        <taxon>Eukaryota</taxon>
        <taxon>Metazoa</taxon>
        <taxon>Ecdysozoa</taxon>
        <taxon>Nematoda</taxon>
        <taxon>Chromadorea</taxon>
        <taxon>Rhabditida</taxon>
        <taxon>Rhabditina</taxon>
        <taxon>Rhabditomorpha</taxon>
        <taxon>Rhabditoidea</taxon>
        <taxon>Rhabditidae</taxon>
        <taxon>Mesorhabditinae</taxon>
        <taxon>Mesorhabditis</taxon>
    </lineage>
</organism>
<keyword evidence="7" id="KW-1185">Reference proteome</keyword>
<comment type="similarity">
    <text evidence="2">Belongs to the TMEM256 family.</text>
</comment>
<evidence type="ECO:0000256" key="5">
    <source>
        <dbReference type="ARBA" id="ARBA00023136"/>
    </source>
</evidence>
<dbReference type="InterPro" id="IPR006696">
    <property type="entry name" value="DUF423"/>
</dbReference>
<dbReference type="Pfam" id="PF04241">
    <property type="entry name" value="DUF423"/>
    <property type="match status" value="1"/>
</dbReference>
<comment type="subcellular location">
    <subcellularLocation>
        <location evidence="1">Membrane</location>
        <topology evidence="1">Multi-pass membrane protein</topology>
    </subcellularLocation>
</comment>
<name>A0AA36CC59_9BILA</name>
<sequence length="148" mass="15615">MNFLELIPNSLQFWPITEFVTPVPPPSGAAPQVVTMTGPILRLAGISGAAAVILGAYGSHSLSKSAVVDGSRLKAFDTASRYHLIHSVALLGAPYAKFPKLTSALIAGGVLIFCGPCYHYSITGSEAIRRITPTGGILFILGWLSFML</sequence>
<keyword evidence="4" id="KW-1133">Transmembrane helix</keyword>
<evidence type="ECO:0000256" key="3">
    <source>
        <dbReference type="ARBA" id="ARBA00022692"/>
    </source>
</evidence>
<evidence type="ECO:0000313" key="6">
    <source>
        <dbReference type="EMBL" id="CAJ0566067.1"/>
    </source>
</evidence>
<dbReference type="Proteomes" id="UP001177023">
    <property type="component" value="Unassembled WGS sequence"/>
</dbReference>
<dbReference type="PANTHER" id="PTHR43461:SF1">
    <property type="entry name" value="TRANSMEMBRANE PROTEIN 256"/>
    <property type="match status" value="1"/>
</dbReference>
<reference evidence="6" key="1">
    <citation type="submission" date="2023-06" db="EMBL/GenBank/DDBJ databases">
        <authorList>
            <person name="Delattre M."/>
        </authorList>
    </citation>
    <scope>NUCLEOTIDE SEQUENCE</scope>
    <source>
        <strain evidence="6">AF72</strain>
    </source>
</reference>
<gene>
    <name evidence="6" type="ORF">MSPICULIGERA_LOCUS4683</name>
</gene>